<protein>
    <submittedName>
        <fullName evidence="3">N-acetylmuramoyl-L-alanine amidase</fullName>
    </submittedName>
</protein>
<dbReference type="Gene3D" id="3.40.630.40">
    <property type="entry name" value="Zn-dependent exopeptidases"/>
    <property type="match status" value="1"/>
</dbReference>
<dbReference type="SMART" id="SM00646">
    <property type="entry name" value="Ami_3"/>
    <property type="match status" value="1"/>
</dbReference>
<sequence length="284" mass="32822">MRISWDAGHAGYGVTSGKRAPDGSMFEWEFNNAVVRYAMEELSQYENVIQLRVDDPTGRRDVPLNERTEKINTWNSDVHLSIHANAYGSGWNGAKGVETYVLDKSLPIAYPLALKIQTNIMDKTNRINRGVKEANFHMLRESDMPAVLVEGGFMTNREELERLKSNDYRRKVASAIVEAIAQQFKLKKKSSAELYWDGMTFKRGQIGRISILKPINLWKRDEDDKLEFVRILYPGELYRVYGYDEKYGGQYNVGADHWITNMDGYVMYETPSKAFLSRARNFYR</sequence>
<comment type="caution">
    <text evidence="3">The sequence shown here is derived from an EMBL/GenBank/DDBJ whole genome shotgun (WGS) entry which is preliminary data.</text>
</comment>
<organism evidence="3 4">
    <name type="scientific">Cytobacillus spartinae</name>
    <dbReference type="NCBI Taxonomy" id="3299023"/>
    <lineage>
        <taxon>Bacteria</taxon>
        <taxon>Bacillati</taxon>
        <taxon>Bacillota</taxon>
        <taxon>Bacilli</taxon>
        <taxon>Bacillales</taxon>
        <taxon>Bacillaceae</taxon>
        <taxon>Cytobacillus</taxon>
    </lineage>
</organism>
<dbReference type="Pfam" id="PF01520">
    <property type="entry name" value="Amidase_3"/>
    <property type="match status" value="1"/>
</dbReference>
<accession>A0ABW6KBS0</accession>
<reference evidence="3 4" key="1">
    <citation type="submission" date="2024-08" db="EMBL/GenBank/DDBJ databases">
        <title>Two novel Cytobacillus novel species.</title>
        <authorList>
            <person name="Liu G."/>
        </authorList>
    </citation>
    <scope>NUCLEOTIDE SEQUENCE [LARGE SCALE GENOMIC DNA]</scope>
    <source>
        <strain evidence="3 4">FJAT-54145</strain>
    </source>
</reference>
<dbReference type="EMBL" id="JBIACK010000006">
    <property type="protein sequence ID" value="MFE8701680.1"/>
    <property type="molecule type" value="Genomic_DNA"/>
</dbReference>
<feature type="domain" description="MurNAc-LAA" evidence="2">
    <location>
        <begin position="68"/>
        <end position="181"/>
    </location>
</feature>
<dbReference type="InterPro" id="IPR050695">
    <property type="entry name" value="N-acetylmuramoyl_amidase_3"/>
</dbReference>
<dbReference type="CDD" id="cd02696">
    <property type="entry name" value="MurNAc-LAA"/>
    <property type="match status" value="1"/>
</dbReference>
<dbReference type="SUPFAM" id="SSF53187">
    <property type="entry name" value="Zn-dependent exopeptidases"/>
    <property type="match status" value="1"/>
</dbReference>
<evidence type="ECO:0000256" key="1">
    <source>
        <dbReference type="ARBA" id="ARBA00022801"/>
    </source>
</evidence>
<name>A0ABW6KBS0_9BACI</name>
<dbReference type="PANTHER" id="PTHR30404:SF0">
    <property type="entry name" value="N-ACETYLMURAMOYL-L-ALANINE AMIDASE AMIC"/>
    <property type="match status" value="1"/>
</dbReference>
<dbReference type="RefSeq" id="WP_389361649.1">
    <property type="nucleotide sequence ID" value="NZ_JBIACK010000006.1"/>
</dbReference>
<evidence type="ECO:0000313" key="4">
    <source>
        <dbReference type="Proteomes" id="UP001601059"/>
    </source>
</evidence>
<keyword evidence="4" id="KW-1185">Reference proteome</keyword>
<dbReference type="InterPro" id="IPR002508">
    <property type="entry name" value="MurNAc-LAA_cat"/>
</dbReference>
<proteinExistence type="predicted"/>
<dbReference type="PANTHER" id="PTHR30404">
    <property type="entry name" value="N-ACETYLMURAMOYL-L-ALANINE AMIDASE"/>
    <property type="match status" value="1"/>
</dbReference>
<dbReference type="Proteomes" id="UP001601059">
    <property type="component" value="Unassembled WGS sequence"/>
</dbReference>
<gene>
    <name evidence="3" type="ORF">ACFYKX_13835</name>
</gene>
<evidence type="ECO:0000259" key="2">
    <source>
        <dbReference type="SMART" id="SM00646"/>
    </source>
</evidence>
<keyword evidence="1" id="KW-0378">Hydrolase</keyword>
<evidence type="ECO:0000313" key="3">
    <source>
        <dbReference type="EMBL" id="MFE8701680.1"/>
    </source>
</evidence>